<dbReference type="RefSeq" id="XP_012897676.1">
    <property type="nucleotide sequence ID" value="XM_013042222.1"/>
</dbReference>
<keyword evidence="1" id="KW-0175">Coiled coil</keyword>
<feature type="compositionally biased region" description="Low complexity" evidence="2">
    <location>
        <begin position="449"/>
        <end position="485"/>
    </location>
</feature>
<dbReference type="GeneID" id="24920561"/>
<feature type="compositionally biased region" description="Low complexity" evidence="2">
    <location>
        <begin position="495"/>
        <end position="510"/>
    </location>
</feature>
<feature type="compositionally biased region" description="Polar residues" evidence="2">
    <location>
        <begin position="539"/>
        <end position="548"/>
    </location>
</feature>
<keyword evidence="4" id="KW-1185">Reference proteome</keyword>
<feature type="region of interest" description="Disordered" evidence="2">
    <location>
        <begin position="399"/>
        <end position="548"/>
    </location>
</feature>
<reference evidence="3" key="1">
    <citation type="submission" date="2010-02" db="EMBL/GenBank/DDBJ databases">
        <title>Sequencing and annotation of the Blastocystis hominis genome.</title>
        <authorList>
            <person name="Wincker P."/>
        </authorList>
    </citation>
    <scope>NUCLEOTIDE SEQUENCE</scope>
    <source>
        <strain evidence="3">Singapore isolate B</strain>
    </source>
</reference>
<evidence type="ECO:0000256" key="1">
    <source>
        <dbReference type="SAM" id="Coils"/>
    </source>
</evidence>
<sequence length="548" mass="61455">MAKRHKVKGEVDSSFEILELPLGAKDCLKKVVSRKRMADMLGKYLTKYDEFEFSLESAEESLKIALTAKQVAKALETCKRCSAEMEEAIDKANELKQVIDDMDPDMFNIDDTDIDYLKDELCDNSSKEIKELMNGAVLTYIKENLQSTATKFFLSSFTNRYINNPVYEDHYSTFSDVLNDFWINLPKLVNSLLNNYEEQLKIEAAFLADDSTDQIQLHLKTVLESWIDTYFLKLNKAGLQMEMEAACDKEFESMLSTLNETEQTPQEIIQTMLKRIVKQMVVVFKQKWENQMKDPTAKASFEDSYRKMIVELTNQLTGEAPDILASLNITVPVQPPEQPEIPTTPLAQAAVARTEMPKEPVMPKEPEMPKELEIPRLPEMPKEPVMPVLPAVPTHVPASFVPPKQIPVAEEAKAEAEKEEEEEDDNDDDECYIMVEPEPRRQTIKSLTPSRNQSPIPSPSPSVSAAPKNQPSAMAPPSVSAAPSSLQVSMIQPPTTTTTSYSLGSGMTYTISKPARITPANAPPTLQKPLFRPAPLARPSSNRRVSSS</sequence>
<name>D8M629_BLAHO</name>
<dbReference type="EMBL" id="FN668661">
    <property type="protein sequence ID" value="CBK23628.2"/>
    <property type="molecule type" value="Genomic_DNA"/>
</dbReference>
<feature type="compositionally biased region" description="Acidic residues" evidence="2">
    <location>
        <begin position="417"/>
        <end position="431"/>
    </location>
</feature>
<protein>
    <submittedName>
        <fullName evidence="3">Uncharacterized protein</fullName>
    </submittedName>
</protein>
<evidence type="ECO:0000256" key="2">
    <source>
        <dbReference type="SAM" id="MobiDB-lite"/>
    </source>
</evidence>
<evidence type="ECO:0000313" key="3">
    <source>
        <dbReference type="EMBL" id="CBK23628.2"/>
    </source>
</evidence>
<proteinExistence type="predicted"/>
<evidence type="ECO:0000313" key="4">
    <source>
        <dbReference type="Proteomes" id="UP000008312"/>
    </source>
</evidence>
<dbReference type="Proteomes" id="UP000008312">
    <property type="component" value="Unassembled WGS sequence"/>
</dbReference>
<dbReference type="InParanoid" id="D8M629"/>
<organism evidence="3">
    <name type="scientific">Blastocystis hominis</name>
    <dbReference type="NCBI Taxonomy" id="12968"/>
    <lineage>
        <taxon>Eukaryota</taxon>
        <taxon>Sar</taxon>
        <taxon>Stramenopiles</taxon>
        <taxon>Bigyra</taxon>
        <taxon>Opalozoa</taxon>
        <taxon>Opalinata</taxon>
        <taxon>Blastocystidae</taxon>
        <taxon>Blastocystis</taxon>
    </lineage>
</organism>
<feature type="coiled-coil region" evidence="1">
    <location>
        <begin position="71"/>
        <end position="98"/>
    </location>
</feature>
<gene>
    <name evidence="3" type="ORF">GSBLH_T00003464001</name>
</gene>
<dbReference type="AlphaFoldDB" id="D8M629"/>
<accession>D8M629</accession>